<keyword evidence="5" id="KW-1185">Reference proteome</keyword>
<dbReference type="PROSITE" id="PS00671">
    <property type="entry name" value="D_2_HYDROXYACID_DH_3"/>
    <property type="match status" value="1"/>
</dbReference>
<dbReference type="AlphaFoldDB" id="A0A6B2K189"/>
<gene>
    <name evidence="4" type="ORF">GZA08_14635</name>
</gene>
<dbReference type="RefSeq" id="WP_163894922.1">
    <property type="nucleotide sequence ID" value="NZ_JAAFYS010000003.1"/>
</dbReference>
<dbReference type="CDD" id="cd12164">
    <property type="entry name" value="GDH_like_2"/>
    <property type="match status" value="1"/>
</dbReference>
<dbReference type="InterPro" id="IPR036291">
    <property type="entry name" value="NAD(P)-bd_dom_sf"/>
</dbReference>
<evidence type="ECO:0000313" key="4">
    <source>
        <dbReference type="EMBL" id="NDV02204.1"/>
    </source>
</evidence>
<reference evidence="4 5" key="1">
    <citation type="submission" date="2020-02" db="EMBL/GenBank/DDBJ databases">
        <title>Pseudoroseicyclus tamarix, sp. nov., isolated from offshore sediment of a Tamarix chinensis forest.</title>
        <authorList>
            <person name="Gai Y."/>
        </authorList>
    </citation>
    <scope>NUCLEOTIDE SEQUENCE [LARGE SCALE GENOMIC DNA]</scope>
    <source>
        <strain evidence="4 5">CLL3-39</strain>
    </source>
</reference>
<name>A0A6B2K189_9RHOB</name>
<evidence type="ECO:0000256" key="2">
    <source>
        <dbReference type="ARBA" id="ARBA00023027"/>
    </source>
</evidence>
<dbReference type="PANTHER" id="PTHR43333">
    <property type="entry name" value="2-HACID_DH_C DOMAIN-CONTAINING PROTEIN"/>
    <property type="match status" value="1"/>
</dbReference>
<keyword evidence="4" id="KW-0670">Pyruvate</keyword>
<feature type="domain" description="D-isomer specific 2-hydroxyacid dehydrogenase NAD-binding" evidence="3">
    <location>
        <begin position="106"/>
        <end position="274"/>
    </location>
</feature>
<dbReference type="InterPro" id="IPR029753">
    <property type="entry name" value="D-isomer_DH_CS"/>
</dbReference>
<proteinExistence type="predicted"/>
<dbReference type="SUPFAM" id="SSF51735">
    <property type="entry name" value="NAD(P)-binding Rossmann-fold domains"/>
    <property type="match status" value="1"/>
</dbReference>
<organism evidence="4 5">
    <name type="scientific">Pseudoroseicyclus tamaricis</name>
    <dbReference type="NCBI Taxonomy" id="2705421"/>
    <lineage>
        <taxon>Bacteria</taxon>
        <taxon>Pseudomonadati</taxon>
        <taxon>Pseudomonadota</taxon>
        <taxon>Alphaproteobacteria</taxon>
        <taxon>Rhodobacterales</taxon>
        <taxon>Paracoccaceae</taxon>
        <taxon>Pseudoroseicyclus</taxon>
    </lineage>
</organism>
<dbReference type="Proteomes" id="UP000474757">
    <property type="component" value="Unassembled WGS sequence"/>
</dbReference>
<evidence type="ECO:0000256" key="1">
    <source>
        <dbReference type="ARBA" id="ARBA00023002"/>
    </source>
</evidence>
<dbReference type="GO" id="GO:0051287">
    <property type="term" value="F:NAD binding"/>
    <property type="evidence" value="ECO:0007669"/>
    <property type="project" value="InterPro"/>
</dbReference>
<dbReference type="GO" id="GO:0016616">
    <property type="term" value="F:oxidoreductase activity, acting on the CH-OH group of donors, NAD or NADP as acceptor"/>
    <property type="evidence" value="ECO:0007669"/>
    <property type="project" value="UniProtKB-ARBA"/>
</dbReference>
<accession>A0A6B2K189</accession>
<protein>
    <submittedName>
        <fullName evidence="4">Glyoxylate/hydroxypyruvate reductase A</fullName>
    </submittedName>
</protein>
<dbReference type="Gene3D" id="3.40.50.720">
    <property type="entry name" value="NAD(P)-binding Rossmann-like Domain"/>
    <property type="match status" value="2"/>
</dbReference>
<evidence type="ECO:0000313" key="5">
    <source>
        <dbReference type="Proteomes" id="UP000474757"/>
    </source>
</evidence>
<sequence length="309" mass="33432">MLRLLFSSRPGAFAGYEAALAEALAEAGLDAEVREDWPAEEVDYILYAPVGRLRDFTPFTRAKAVLSLWAGVEHVVDNPTLHLPLARMVDDGLERGMVEYVAAHVLRHHVGLDAHVVNPAHDWAPRLPKLARERRVTILGLGALGRACAEALAGFGFDVTGWSRRPKTVAGIRCLSGPEGLAAALEGAEILVTLLPLTQATESLVDADALARLAPGAILLNPGRGALIDEEALLAALDSGQLSHATLDVFRKEPLRKDHPFWQHPQVTVTPHIAAETRPRTAARVIAENIRRHEAGEPLLHLVDRAAGY</sequence>
<keyword evidence="2" id="KW-0520">NAD</keyword>
<dbReference type="InterPro" id="IPR006140">
    <property type="entry name" value="D-isomer_DH_NAD-bd"/>
</dbReference>
<keyword evidence="1" id="KW-0560">Oxidoreductase</keyword>
<dbReference type="PANTHER" id="PTHR43333:SF1">
    <property type="entry name" value="D-ISOMER SPECIFIC 2-HYDROXYACID DEHYDROGENASE NAD-BINDING DOMAIN-CONTAINING PROTEIN"/>
    <property type="match status" value="1"/>
</dbReference>
<comment type="caution">
    <text evidence="4">The sequence shown here is derived from an EMBL/GenBank/DDBJ whole genome shotgun (WGS) entry which is preliminary data.</text>
</comment>
<dbReference type="Pfam" id="PF02826">
    <property type="entry name" value="2-Hacid_dh_C"/>
    <property type="match status" value="1"/>
</dbReference>
<evidence type="ECO:0000259" key="3">
    <source>
        <dbReference type="Pfam" id="PF02826"/>
    </source>
</evidence>
<dbReference type="EMBL" id="JAAGAB010000003">
    <property type="protein sequence ID" value="NDV02204.1"/>
    <property type="molecule type" value="Genomic_DNA"/>
</dbReference>